<protein>
    <submittedName>
        <fullName evidence="1">Uncharacterized protein</fullName>
    </submittedName>
</protein>
<proteinExistence type="predicted"/>
<dbReference type="EMBL" id="VBQZ03000008">
    <property type="protein sequence ID" value="MXQ81686.1"/>
    <property type="molecule type" value="Genomic_DNA"/>
</dbReference>
<dbReference type="Proteomes" id="UP000322234">
    <property type="component" value="Unassembled WGS sequence"/>
</dbReference>
<organism evidence="1 2">
    <name type="scientific">Bos mutus</name>
    <name type="common">wild yak</name>
    <dbReference type="NCBI Taxonomy" id="72004"/>
    <lineage>
        <taxon>Eukaryota</taxon>
        <taxon>Metazoa</taxon>
        <taxon>Chordata</taxon>
        <taxon>Craniata</taxon>
        <taxon>Vertebrata</taxon>
        <taxon>Euteleostomi</taxon>
        <taxon>Mammalia</taxon>
        <taxon>Eutheria</taxon>
        <taxon>Laurasiatheria</taxon>
        <taxon>Artiodactyla</taxon>
        <taxon>Ruminantia</taxon>
        <taxon>Pecora</taxon>
        <taxon>Bovidae</taxon>
        <taxon>Bovinae</taxon>
        <taxon>Bos</taxon>
    </lineage>
</organism>
<dbReference type="AlphaFoldDB" id="A0A6B0QZH7"/>
<evidence type="ECO:0000313" key="2">
    <source>
        <dbReference type="Proteomes" id="UP000322234"/>
    </source>
</evidence>
<gene>
    <name evidence="1" type="ORF">E5288_WYG011998</name>
</gene>
<accession>A0A6B0QZH7</accession>
<comment type="caution">
    <text evidence="1">The sequence shown here is derived from an EMBL/GenBank/DDBJ whole genome shotgun (WGS) entry which is preliminary data.</text>
</comment>
<keyword evidence="2" id="KW-1185">Reference proteome</keyword>
<evidence type="ECO:0000313" key="1">
    <source>
        <dbReference type="EMBL" id="MXQ81686.1"/>
    </source>
</evidence>
<name>A0A6B0QZH7_9CETA</name>
<reference evidence="1" key="1">
    <citation type="submission" date="2019-10" db="EMBL/GenBank/DDBJ databases">
        <title>The sequence and de novo assembly of the wild yak genome.</title>
        <authorList>
            <person name="Liu Y."/>
        </authorList>
    </citation>
    <scope>NUCLEOTIDE SEQUENCE [LARGE SCALE GENOMIC DNA]</scope>
    <source>
        <strain evidence="1">WY2019</strain>
    </source>
</reference>
<sequence>MHLPVLLASYPELKSEDAMGGHDEVFKVSAKGTSADFDVCDNLKESIAISGRKGKRIGKIVMQRDNEGEE</sequence>